<dbReference type="RefSeq" id="WP_164056045.1">
    <property type="nucleotide sequence ID" value="NZ_CP048632.1"/>
</dbReference>
<keyword evidence="2" id="KW-1185">Reference proteome</keyword>
<evidence type="ECO:0000313" key="2">
    <source>
        <dbReference type="Proteomes" id="UP000464865"/>
    </source>
</evidence>
<reference evidence="1 2" key="1">
    <citation type="submission" date="2020-02" db="EMBL/GenBank/DDBJ databases">
        <title>Plant-Promoting Endophytic Bacterium Rhizobium oryzihabitans sp. nov., Isolated from the Root of Rice.</title>
        <authorList>
            <person name="zhao J."/>
            <person name="Zhang G."/>
        </authorList>
    </citation>
    <scope>NUCLEOTIDE SEQUENCE [LARGE SCALE GENOMIC DNA]</scope>
    <source>
        <strain evidence="1 2">M15</strain>
    </source>
</reference>
<evidence type="ECO:0000313" key="1">
    <source>
        <dbReference type="EMBL" id="QIB36849.1"/>
    </source>
</evidence>
<dbReference type="Proteomes" id="UP000464865">
    <property type="component" value="Chromosome M15-11"/>
</dbReference>
<dbReference type="EMBL" id="CP048632">
    <property type="protein sequence ID" value="QIB36849.1"/>
    <property type="molecule type" value="Genomic_DNA"/>
</dbReference>
<name>A0A7L5BDI3_9HYPH</name>
<dbReference type="KEGG" id="roy:G3A56_01580"/>
<protein>
    <submittedName>
        <fullName evidence="1">Uncharacterized protein</fullName>
    </submittedName>
</protein>
<gene>
    <name evidence="1" type="ORF">G3A56_01580</name>
</gene>
<dbReference type="AlphaFoldDB" id="A0A7L5BDI3"/>
<organism evidence="1 2">
    <name type="scientific">Rhizobium oryzihabitans</name>
    <dbReference type="NCBI Taxonomy" id="2267833"/>
    <lineage>
        <taxon>Bacteria</taxon>
        <taxon>Pseudomonadati</taxon>
        <taxon>Pseudomonadota</taxon>
        <taxon>Alphaproteobacteria</taxon>
        <taxon>Hyphomicrobiales</taxon>
        <taxon>Rhizobiaceae</taxon>
        <taxon>Rhizobium/Agrobacterium group</taxon>
        <taxon>Rhizobium</taxon>
    </lineage>
</organism>
<accession>A0A7L5BDI3</accession>
<proteinExistence type="predicted"/>
<sequence>MSGVEDGSFQIATTDADNDFLASASLGAEPIDVGLNVSSIGNSLAETVAVDFVNLAHRSSPVLVVAARSAGVGDSSSLLMTGECITHVALSNKKCETHEIS</sequence>